<protein>
    <submittedName>
        <fullName evidence="1">Uncharacterized protein</fullName>
    </submittedName>
</protein>
<gene>
    <name evidence="1" type="ORF">S01H1_80993</name>
</gene>
<organism evidence="1">
    <name type="scientific">marine sediment metagenome</name>
    <dbReference type="NCBI Taxonomy" id="412755"/>
    <lineage>
        <taxon>unclassified sequences</taxon>
        <taxon>metagenomes</taxon>
        <taxon>ecological metagenomes</taxon>
    </lineage>
</organism>
<accession>X0YSY3</accession>
<name>X0YSY3_9ZZZZ</name>
<dbReference type="AlphaFoldDB" id="X0YSY3"/>
<comment type="caution">
    <text evidence="1">The sequence shown here is derived from an EMBL/GenBank/DDBJ whole genome shotgun (WGS) entry which is preliminary data.</text>
</comment>
<reference evidence="1" key="1">
    <citation type="journal article" date="2014" name="Front. Microbiol.">
        <title>High frequency of phylogenetically diverse reductive dehalogenase-homologous genes in deep subseafloor sedimentary metagenomes.</title>
        <authorList>
            <person name="Kawai M."/>
            <person name="Futagami T."/>
            <person name="Toyoda A."/>
            <person name="Takaki Y."/>
            <person name="Nishi S."/>
            <person name="Hori S."/>
            <person name="Arai W."/>
            <person name="Tsubouchi T."/>
            <person name="Morono Y."/>
            <person name="Uchiyama I."/>
            <person name="Ito T."/>
            <person name="Fujiyama A."/>
            <person name="Inagaki F."/>
            <person name="Takami H."/>
        </authorList>
    </citation>
    <scope>NUCLEOTIDE SEQUENCE</scope>
    <source>
        <strain evidence="1">Expedition CK06-06</strain>
    </source>
</reference>
<sequence length="47" mass="5266">MQFAGPDDNLQVFADRRDARIDHAPVELDLRFAWAAEEPITAALALQ</sequence>
<evidence type="ECO:0000313" key="1">
    <source>
        <dbReference type="EMBL" id="GAG51448.1"/>
    </source>
</evidence>
<dbReference type="EMBL" id="BARS01054760">
    <property type="protein sequence ID" value="GAG51448.1"/>
    <property type="molecule type" value="Genomic_DNA"/>
</dbReference>
<feature type="non-terminal residue" evidence="1">
    <location>
        <position position="47"/>
    </location>
</feature>
<proteinExistence type="predicted"/>